<accession>W2C3F3</accession>
<dbReference type="AlphaFoldDB" id="W2C3F3"/>
<dbReference type="Proteomes" id="UP000018837">
    <property type="component" value="Unassembled WGS sequence"/>
</dbReference>
<evidence type="ECO:0000313" key="2">
    <source>
        <dbReference type="Proteomes" id="UP000018837"/>
    </source>
</evidence>
<reference evidence="1 2" key="1">
    <citation type="submission" date="2013-11" db="EMBL/GenBank/DDBJ databases">
        <title>Single cell genomics of uncultured Tannerella BU063 (oral taxon 286).</title>
        <authorList>
            <person name="Beall C.J."/>
            <person name="Campbell A.G."/>
            <person name="Griffen A.L."/>
            <person name="Podar M."/>
            <person name="Leys E.J."/>
        </authorList>
    </citation>
    <scope>NUCLEOTIDE SEQUENCE [LARGE SCALE GENOMIC DNA]</scope>
    <source>
        <strain evidence="1">Cell 2</strain>
    </source>
</reference>
<dbReference type="EMBL" id="AYUF01000453">
    <property type="protein sequence ID" value="ETK01729.1"/>
    <property type="molecule type" value="Genomic_DNA"/>
</dbReference>
<proteinExistence type="predicted"/>
<dbReference type="PATRIC" id="fig|1411148.3.peg.1286"/>
<evidence type="ECO:0000313" key="1">
    <source>
        <dbReference type="EMBL" id="ETK01729.1"/>
    </source>
</evidence>
<organism evidence="1 2">
    <name type="scientific">Tannerella sp. oral taxon BU063 isolate Cell 2</name>
    <dbReference type="NCBI Taxonomy" id="1411148"/>
    <lineage>
        <taxon>Bacteria</taxon>
        <taxon>Pseudomonadati</taxon>
        <taxon>Bacteroidota</taxon>
        <taxon>Bacteroidia</taxon>
        <taxon>Bacteroidales</taxon>
        <taxon>Tannerellaceae</taxon>
        <taxon>Tannerella</taxon>
    </lineage>
</organism>
<protein>
    <submittedName>
        <fullName evidence="1">Uncharacterized protein</fullName>
    </submittedName>
</protein>
<gene>
    <name evidence="1" type="ORF">N425_08225</name>
</gene>
<comment type="caution">
    <text evidence="1">The sequence shown here is derived from an EMBL/GenBank/DDBJ whole genome shotgun (WGS) entry which is preliminary data.</text>
</comment>
<sequence>MMKTIDNDHRKRQLLKRFHMLLNRARIDEDGKREILASYGVEHSSEMDCAGLADVCSKLAVAMTPRASEADRWRKRVMASVFAYCQAMDYEADVNRVKAIACRAAGATNFNRIPLERLRSLYNAFMQRVKDIEKVGRMADTPQDGGGFLYVMFPDGRKEIPGRINR</sequence>
<name>W2C3F3_9BACT</name>